<name>A0A7X6N4E1_9LACO</name>
<dbReference type="Gene3D" id="3.40.630.30">
    <property type="match status" value="1"/>
</dbReference>
<evidence type="ECO:0000313" key="3">
    <source>
        <dbReference type="Proteomes" id="UP000549765"/>
    </source>
</evidence>
<sequence length="172" mass="19457">MLVSNIEIVKIRPLTIEDAPSLLKCLQQIDEQAPYLLYEPGERDWDIETTRMVIEQSNTCGIFLGAFDGVKLIGYLLLQGATLKKIAHSAQIVVAVDIMYRQQGIGKRLLTQAIELAQKQGLKRLELSVIPENIVAKKMYENFGFFEEGLKKKAIRQGNTFVDEIIMAKLFN</sequence>
<evidence type="ECO:0000313" key="2">
    <source>
        <dbReference type="EMBL" id="NKZ23708.1"/>
    </source>
</evidence>
<evidence type="ECO:0000259" key="1">
    <source>
        <dbReference type="PROSITE" id="PS51186"/>
    </source>
</evidence>
<dbReference type="AlphaFoldDB" id="A0A7X6N4E1"/>
<dbReference type="InterPro" id="IPR050276">
    <property type="entry name" value="MshD_Acetyltransferase"/>
</dbReference>
<dbReference type="PANTHER" id="PTHR43617:SF38">
    <property type="entry name" value="N-ACETYLTRANSFERASE DOMAIN-CONTAINING PROTEIN"/>
    <property type="match status" value="1"/>
</dbReference>
<dbReference type="InterPro" id="IPR016181">
    <property type="entry name" value="Acyl_CoA_acyltransferase"/>
</dbReference>
<keyword evidence="3" id="KW-1185">Reference proteome</keyword>
<comment type="caution">
    <text evidence="2">The sequence shown here is derived from an EMBL/GenBank/DDBJ whole genome shotgun (WGS) entry which is preliminary data.</text>
</comment>
<gene>
    <name evidence="2" type="ORF">HF964_02645</name>
</gene>
<dbReference type="CDD" id="cd04301">
    <property type="entry name" value="NAT_SF"/>
    <property type="match status" value="1"/>
</dbReference>
<dbReference type="RefSeq" id="WP_168721492.1">
    <property type="nucleotide sequence ID" value="NZ_JAAXPN010000001.1"/>
</dbReference>
<dbReference type="EMBL" id="JAAXPN010000001">
    <property type="protein sequence ID" value="NKZ23708.1"/>
    <property type="molecule type" value="Genomic_DNA"/>
</dbReference>
<protein>
    <submittedName>
        <fullName evidence="2">GNAT family N-acetyltransferase</fullName>
    </submittedName>
</protein>
<dbReference type="PANTHER" id="PTHR43617">
    <property type="entry name" value="L-AMINO ACID N-ACETYLTRANSFERASE"/>
    <property type="match status" value="1"/>
</dbReference>
<reference evidence="2 3" key="1">
    <citation type="submission" date="2020-04" db="EMBL/GenBank/DDBJ databases">
        <title>MicrobeNet Type strains.</title>
        <authorList>
            <person name="Nicholson A.C."/>
        </authorList>
    </citation>
    <scope>NUCLEOTIDE SEQUENCE [LARGE SCALE GENOMIC DNA]</scope>
    <source>
        <strain evidence="2 3">CCUG 61472</strain>
    </source>
</reference>
<dbReference type="PROSITE" id="PS51186">
    <property type="entry name" value="GNAT"/>
    <property type="match status" value="1"/>
</dbReference>
<dbReference type="Pfam" id="PF00583">
    <property type="entry name" value="Acetyltransf_1"/>
    <property type="match status" value="1"/>
</dbReference>
<dbReference type="SUPFAM" id="SSF55729">
    <property type="entry name" value="Acyl-CoA N-acyltransferases (Nat)"/>
    <property type="match status" value="1"/>
</dbReference>
<keyword evidence="2" id="KW-0808">Transferase</keyword>
<organism evidence="2 3">
    <name type="scientific">Periweissella fabalis</name>
    <dbReference type="NCBI Taxonomy" id="1070421"/>
    <lineage>
        <taxon>Bacteria</taxon>
        <taxon>Bacillati</taxon>
        <taxon>Bacillota</taxon>
        <taxon>Bacilli</taxon>
        <taxon>Lactobacillales</taxon>
        <taxon>Lactobacillaceae</taxon>
        <taxon>Periweissella</taxon>
    </lineage>
</organism>
<accession>A0A7X6N4E1</accession>
<dbReference type="GO" id="GO:0016747">
    <property type="term" value="F:acyltransferase activity, transferring groups other than amino-acyl groups"/>
    <property type="evidence" value="ECO:0007669"/>
    <property type="project" value="InterPro"/>
</dbReference>
<feature type="domain" description="N-acetyltransferase" evidence="1">
    <location>
        <begin position="9"/>
        <end position="172"/>
    </location>
</feature>
<proteinExistence type="predicted"/>
<dbReference type="InterPro" id="IPR000182">
    <property type="entry name" value="GNAT_dom"/>
</dbReference>
<dbReference type="Proteomes" id="UP000549765">
    <property type="component" value="Unassembled WGS sequence"/>
</dbReference>